<name>A0A6A5MGS3_LUPAL</name>
<reference evidence="3" key="1">
    <citation type="journal article" date="2020" name="Nat. Commun.">
        <title>Genome sequence of the cluster root forming white lupin.</title>
        <authorList>
            <person name="Hufnagel B."/>
            <person name="Marques A."/>
            <person name="Soriano A."/>
            <person name="Marques L."/>
            <person name="Divol F."/>
            <person name="Doumas P."/>
            <person name="Sallet E."/>
            <person name="Mancinotti D."/>
            <person name="Carrere S."/>
            <person name="Marande W."/>
            <person name="Arribat S."/>
            <person name="Keller J."/>
            <person name="Huneau C."/>
            <person name="Blein T."/>
            <person name="Aime D."/>
            <person name="Laguerre M."/>
            <person name="Taylor J."/>
            <person name="Schubert V."/>
            <person name="Nelson M."/>
            <person name="Geu-Flores F."/>
            <person name="Crespi M."/>
            <person name="Gallardo-Guerrero K."/>
            <person name="Delaux P.-M."/>
            <person name="Salse J."/>
            <person name="Berges H."/>
            <person name="Guyot R."/>
            <person name="Gouzy J."/>
            <person name="Peret B."/>
        </authorList>
    </citation>
    <scope>NUCLEOTIDE SEQUENCE [LARGE SCALE GENOMIC DNA]</scope>
    <source>
        <strain evidence="3">cv. Amiga</strain>
    </source>
</reference>
<organism evidence="2 3">
    <name type="scientific">Lupinus albus</name>
    <name type="common">White lupine</name>
    <name type="synonym">Lupinus termis</name>
    <dbReference type="NCBI Taxonomy" id="3870"/>
    <lineage>
        <taxon>Eukaryota</taxon>
        <taxon>Viridiplantae</taxon>
        <taxon>Streptophyta</taxon>
        <taxon>Embryophyta</taxon>
        <taxon>Tracheophyta</taxon>
        <taxon>Spermatophyta</taxon>
        <taxon>Magnoliopsida</taxon>
        <taxon>eudicotyledons</taxon>
        <taxon>Gunneridae</taxon>
        <taxon>Pentapetalae</taxon>
        <taxon>rosids</taxon>
        <taxon>fabids</taxon>
        <taxon>Fabales</taxon>
        <taxon>Fabaceae</taxon>
        <taxon>Papilionoideae</taxon>
        <taxon>50 kb inversion clade</taxon>
        <taxon>genistoids sensu lato</taxon>
        <taxon>core genistoids</taxon>
        <taxon>Genisteae</taxon>
        <taxon>Lupinus</taxon>
    </lineage>
</organism>
<protein>
    <submittedName>
        <fullName evidence="2">Uncharacterized protein</fullName>
    </submittedName>
</protein>
<proteinExistence type="predicted"/>
<accession>A0A6A5MGS3</accession>
<feature type="compositionally biased region" description="Basic residues" evidence="1">
    <location>
        <begin position="102"/>
        <end position="112"/>
    </location>
</feature>
<dbReference type="AlphaFoldDB" id="A0A6A5MGS3"/>
<comment type="caution">
    <text evidence="2">The sequence shown here is derived from an EMBL/GenBank/DDBJ whole genome shotgun (WGS) entry which is preliminary data.</text>
</comment>
<sequence>MEMDENHDNGVQPDIVNKNMFDDLLKFDKYMLSVLPSLRLSLPSTPTNNVAATIVVTDSLLLNESTTQCYSKSEKVALGHTRSFSLDSIFFSEKDAEEGNMKHHFLKRKSVPHKLDEMGDDASSGTSS</sequence>
<feature type="region of interest" description="Disordered" evidence="1">
    <location>
        <begin position="102"/>
        <end position="128"/>
    </location>
</feature>
<dbReference type="Proteomes" id="UP000447434">
    <property type="component" value="Chromosome 8"/>
</dbReference>
<keyword evidence="3" id="KW-1185">Reference proteome</keyword>
<gene>
    <name evidence="2" type="ORF">Lalb_Chr08g0237531</name>
</gene>
<evidence type="ECO:0000313" key="3">
    <source>
        <dbReference type="Proteomes" id="UP000447434"/>
    </source>
</evidence>
<evidence type="ECO:0000313" key="2">
    <source>
        <dbReference type="EMBL" id="KAE9608610.1"/>
    </source>
</evidence>
<evidence type="ECO:0000256" key="1">
    <source>
        <dbReference type="SAM" id="MobiDB-lite"/>
    </source>
</evidence>
<dbReference type="EMBL" id="WOCE01000008">
    <property type="protein sequence ID" value="KAE9608610.1"/>
    <property type="molecule type" value="Genomic_DNA"/>
</dbReference>